<dbReference type="Proteomes" id="UP000315252">
    <property type="component" value="Unassembled WGS sequence"/>
</dbReference>
<dbReference type="InterPro" id="IPR027417">
    <property type="entry name" value="P-loop_NTPase"/>
</dbReference>
<protein>
    <submittedName>
        <fullName evidence="4">Sulfotransferase domain-containing protein</fullName>
    </submittedName>
</protein>
<feature type="domain" description="Sulfotransferase" evidence="3">
    <location>
        <begin position="5"/>
        <end position="263"/>
    </location>
</feature>
<keyword evidence="5" id="KW-1185">Reference proteome</keyword>
<keyword evidence="2 4" id="KW-0808">Transferase</keyword>
<dbReference type="RefSeq" id="WP_142896997.1">
    <property type="nucleotide sequence ID" value="NZ_ML660055.1"/>
</dbReference>
<dbReference type="EMBL" id="VHSH01000004">
    <property type="protein sequence ID" value="TQV79817.1"/>
    <property type="molecule type" value="Genomic_DNA"/>
</dbReference>
<name>A0A545TRG2_9PROT</name>
<evidence type="ECO:0000313" key="5">
    <source>
        <dbReference type="Proteomes" id="UP000315252"/>
    </source>
</evidence>
<comment type="caution">
    <text evidence="4">The sequence shown here is derived from an EMBL/GenBank/DDBJ whole genome shotgun (WGS) entry which is preliminary data.</text>
</comment>
<dbReference type="Pfam" id="PF00685">
    <property type="entry name" value="Sulfotransfer_1"/>
    <property type="match status" value="1"/>
</dbReference>
<accession>A0A545TRG2</accession>
<sequence length="283" mass="32157">MGNLVWLASFPKSGNTWLRLFLANYVMNATEPFPINKAHLLTFGDMTGAPYEKLTRKPLAELDDATIDRLRPRVHRALAGQKADIMLVKTHQAVLQRGGDWTVTADLTKASIYVIRNPLDVAVSYAHHYNRDPVDIIDALNSPWHKLPGDKKSIVTQYLGRWSDHVLSWVDDPVLAPLVMRYEDMKRDPKSEFGRAIEHLGLDVDEERLKRAISFSSFTELSKQEQVSGFVERSKNADRFFRGGRIGDGIEQFTSEQISRIVDEHRTVLARFGYLNSHGELAL</sequence>
<evidence type="ECO:0000313" key="4">
    <source>
        <dbReference type="EMBL" id="TQV79817.1"/>
    </source>
</evidence>
<comment type="similarity">
    <text evidence="1">Belongs to the sulfotransferase 1 family.</text>
</comment>
<dbReference type="OrthoDB" id="9804504at2"/>
<evidence type="ECO:0000256" key="1">
    <source>
        <dbReference type="ARBA" id="ARBA00005771"/>
    </source>
</evidence>
<organism evidence="4 5">
    <name type="scientific">Denitrobaculum tricleocarpae</name>
    <dbReference type="NCBI Taxonomy" id="2591009"/>
    <lineage>
        <taxon>Bacteria</taxon>
        <taxon>Pseudomonadati</taxon>
        <taxon>Pseudomonadota</taxon>
        <taxon>Alphaproteobacteria</taxon>
        <taxon>Rhodospirillales</taxon>
        <taxon>Rhodospirillaceae</taxon>
        <taxon>Denitrobaculum</taxon>
    </lineage>
</organism>
<dbReference type="InterPro" id="IPR000863">
    <property type="entry name" value="Sulfotransferase_dom"/>
</dbReference>
<evidence type="ECO:0000256" key="2">
    <source>
        <dbReference type="ARBA" id="ARBA00022679"/>
    </source>
</evidence>
<evidence type="ECO:0000259" key="3">
    <source>
        <dbReference type="Pfam" id="PF00685"/>
    </source>
</evidence>
<dbReference type="SUPFAM" id="SSF52540">
    <property type="entry name" value="P-loop containing nucleoside triphosphate hydrolases"/>
    <property type="match status" value="1"/>
</dbReference>
<dbReference type="AlphaFoldDB" id="A0A545TRG2"/>
<gene>
    <name evidence="4" type="ORF">FKG95_14060</name>
</gene>
<dbReference type="Gene3D" id="3.40.50.300">
    <property type="entry name" value="P-loop containing nucleotide triphosphate hydrolases"/>
    <property type="match status" value="1"/>
</dbReference>
<proteinExistence type="inferred from homology"/>
<dbReference type="GO" id="GO:0008146">
    <property type="term" value="F:sulfotransferase activity"/>
    <property type="evidence" value="ECO:0007669"/>
    <property type="project" value="InterPro"/>
</dbReference>
<dbReference type="PANTHER" id="PTHR11783">
    <property type="entry name" value="SULFOTRANSFERASE SULT"/>
    <property type="match status" value="1"/>
</dbReference>
<reference evidence="4 5" key="1">
    <citation type="submission" date="2019-06" db="EMBL/GenBank/DDBJ databases">
        <title>Whole genome sequence for Rhodospirillaceae sp. R148.</title>
        <authorList>
            <person name="Wang G."/>
        </authorList>
    </citation>
    <scope>NUCLEOTIDE SEQUENCE [LARGE SCALE GENOMIC DNA]</scope>
    <source>
        <strain evidence="4 5">R148</strain>
    </source>
</reference>